<protein>
    <recommendedName>
        <fullName evidence="3">Addiction module protein</fullName>
    </recommendedName>
</protein>
<dbReference type="OrthoDB" id="8909055at2"/>
<dbReference type="Pfam" id="PF09720">
    <property type="entry name" value="Unstab_antitox"/>
    <property type="match status" value="1"/>
</dbReference>
<comment type="caution">
    <text evidence="1">The sequence shown here is derived from an EMBL/GenBank/DDBJ whole genome shotgun (WGS) entry which is preliminary data.</text>
</comment>
<dbReference type="RefSeq" id="WP_146854561.1">
    <property type="nucleotide sequence ID" value="NZ_BKAG01000052.1"/>
</dbReference>
<gene>
    <name evidence="1" type="ORF">BGE01nite_48430</name>
</gene>
<sequence length="75" mass="8420">MILETMPSLRQLPPNEKRLLAEELWEKADAEEGEVTVDASVLSLLEQRLADHAANSQSGSTWEEVKSRVFGRRAV</sequence>
<evidence type="ECO:0000313" key="2">
    <source>
        <dbReference type="Proteomes" id="UP000321577"/>
    </source>
</evidence>
<name>A0A512MFP2_9BACT</name>
<dbReference type="NCBIfam" id="TIGR02574">
    <property type="entry name" value="stabl_TIGR02574"/>
    <property type="match status" value="1"/>
</dbReference>
<keyword evidence="2" id="KW-1185">Reference proteome</keyword>
<dbReference type="Proteomes" id="UP000321577">
    <property type="component" value="Unassembled WGS sequence"/>
</dbReference>
<organism evidence="1 2">
    <name type="scientific">Brevifollis gellanilyticus</name>
    <dbReference type="NCBI Taxonomy" id="748831"/>
    <lineage>
        <taxon>Bacteria</taxon>
        <taxon>Pseudomonadati</taxon>
        <taxon>Verrucomicrobiota</taxon>
        <taxon>Verrucomicrobiia</taxon>
        <taxon>Verrucomicrobiales</taxon>
        <taxon>Verrucomicrobiaceae</taxon>
    </lineage>
</organism>
<dbReference type="InterPro" id="IPR013406">
    <property type="entry name" value="CHP02574_addiction_mod"/>
</dbReference>
<evidence type="ECO:0008006" key="3">
    <source>
        <dbReference type="Google" id="ProtNLM"/>
    </source>
</evidence>
<dbReference type="EMBL" id="BKAG01000052">
    <property type="protein sequence ID" value="GEP45552.1"/>
    <property type="molecule type" value="Genomic_DNA"/>
</dbReference>
<dbReference type="AlphaFoldDB" id="A0A512MFP2"/>
<evidence type="ECO:0000313" key="1">
    <source>
        <dbReference type="EMBL" id="GEP45552.1"/>
    </source>
</evidence>
<proteinExistence type="predicted"/>
<accession>A0A512MFP2</accession>
<reference evidence="1 2" key="1">
    <citation type="submission" date="2019-07" db="EMBL/GenBank/DDBJ databases">
        <title>Whole genome shotgun sequence of Brevifollis gellanilyticus NBRC 108608.</title>
        <authorList>
            <person name="Hosoyama A."/>
            <person name="Uohara A."/>
            <person name="Ohji S."/>
            <person name="Ichikawa N."/>
        </authorList>
    </citation>
    <scope>NUCLEOTIDE SEQUENCE [LARGE SCALE GENOMIC DNA]</scope>
    <source>
        <strain evidence="1 2">NBRC 108608</strain>
    </source>
</reference>